<evidence type="ECO:0000313" key="3">
    <source>
        <dbReference type="Proteomes" id="UP000027997"/>
    </source>
</evidence>
<dbReference type="Pfam" id="PF00106">
    <property type="entry name" value="adh_short"/>
    <property type="match status" value="1"/>
</dbReference>
<dbReference type="PRINTS" id="PR00080">
    <property type="entry name" value="SDRFAMILY"/>
</dbReference>
<dbReference type="GO" id="GO:0016616">
    <property type="term" value="F:oxidoreductase activity, acting on the CH-OH group of donors, NAD or NADP as acceptor"/>
    <property type="evidence" value="ECO:0007669"/>
    <property type="project" value="TreeGrafter"/>
</dbReference>
<protein>
    <submittedName>
        <fullName evidence="2">Short-chain dehydrogenase</fullName>
    </submittedName>
</protein>
<proteinExistence type="inferred from homology"/>
<gene>
    <name evidence="2" type="ORF">GV64_08725</name>
</gene>
<dbReference type="CDD" id="cd05325">
    <property type="entry name" value="carb_red_sniffer_like_SDR_c"/>
    <property type="match status" value="1"/>
</dbReference>
<dbReference type="InterPro" id="IPR036291">
    <property type="entry name" value="NAD(P)-bd_dom_sf"/>
</dbReference>
<evidence type="ECO:0000313" key="2">
    <source>
        <dbReference type="EMBL" id="KEI70820.1"/>
    </source>
</evidence>
<dbReference type="PANTHER" id="PTHR45458:SF1">
    <property type="entry name" value="SHORT CHAIN DEHYDROGENASE"/>
    <property type="match status" value="1"/>
</dbReference>
<dbReference type="SUPFAM" id="SSF51735">
    <property type="entry name" value="NAD(P)-binding Rossmann-fold domains"/>
    <property type="match status" value="1"/>
</dbReference>
<dbReference type="Proteomes" id="UP000027997">
    <property type="component" value="Unassembled WGS sequence"/>
</dbReference>
<comment type="similarity">
    <text evidence="1">Belongs to the short-chain dehydrogenases/reductases (SDR) family.</text>
</comment>
<dbReference type="PRINTS" id="PR00081">
    <property type="entry name" value="GDHRDH"/>
</dbReference>
<organism evidence="2 3">
    <name type="scientific">Endozoicomonas elysicola</name>
    <dbReference type="NCBI Taxonomy" id="305900"/>
    <lineage>
        <taxon>Bacteria</taxon>
        <taxon>Pseudomonadati</taxon>
        <taxon>Pseudomonadota</taxon>
        <taxon>Gammaproteobacteria</taxon>
        <taxon>Oceanospirillales</taxon>
        <taxon>Endozoicomonadaceae</taxon>
        <taxon>Endozoicomonas</taxon>
    </lineage>
</organism>
<dbReference type="InterPro" id="IPR052184">
    <property type="entry name" value="SDR_enzymes"/>
</dbReference>
<accession>A0A081K9J4</accession>
<name>A0A081K9J4_9GAMM</name>
<comment type="caution">
    <text evidence="2">The sequence shown here is derived from an EMBL/GenBank/DDBJ whole genome shotgun (WGS) entry which is preliminary data.</text>
</comment>
<dbReference type="AlphaFoldDB" id="A0A081K9J4"/>
<dbReference type="EMBL" id="JOJP01000001">
    <property type="protein sequence ID" value="KEI70820.1"/>
    <property type="molecule type" value="Genomic_DNA"/>
</dbReference>
<dbReference type="RefSeq" id="WP_020580560.1">
    <property type="nucleotide sequence ID" value="NZ_JOJP01000001.1"/>
</dbReference>
<reference evidence="2 3" key="1">
    <citation type="submission" date="2014-06" db="EMBL/GenBank/DDBJ databases">
        <title>Whole Genome Sequences of Three Symbiotic Endozoicomonas Bacteria.</title>
        <authorList>
            <person name="Neave M.J."/>
            <person name="Apprill A."/>
            <person name="Voolstra C.R."/>
        </authorList>
    </citation>
    <scope>NUCLEOTIDE SEQUENCE [LARGE SCALE GENOMIC DNA]</scope>
    <source>
        <strain evidence="2 3">DSM 22380</strain>
    </source>
</reference>
<sequence>MQKVVVVTGVSRGLGLELCRQYLSEGAKVYGCCRFPEQSQQLLELKRNAGYQFELVPLDITQPGMIHNLQYVIEEPIDILVNNAGIYGPSGLSYDEVTVDPWMEVLRVNTVAPMMVTQALVEKVAESHDKKIIMMSSKMGSVGDNQKGGSYIYRSAKAALNAVGKSLAIDLAGKGVSVGILHPGWVQTDMGGANALIDTETSIRGIRKVIEQLSLKNSGQFINYDGSVIPW</sequence>
<dbReference type="Gene3D" id="3.40.50.720">
    <property type="entry name" value="NAD(P)-binding Rossmann-like Domain"/>
    <property type="match status" value="1"/>
</dbReference>
<dbReference type="STRING" id="305900.GV64_08725"/>
<evidence type="ECO:0000256" key="1">
    <source>
        <dbReference type="RuleBase" id="RU000363"/>
    </source>
</evidence>
<dbReference type="InterPro" id="IPR002347">
    <property type="entry name" value="SDR_fam"/>
</dbReference>
<dbReference type="eggNOG" id="COG1028">
    <property type="taxonomic scope" value="Bacteria"/>
</dbReference>
<keyword evidence="3" id="KW-1185">Reference proteome</keyword>
<dbReference type="PANTHER" id="PTHR45458">
    <property type="entry name" value="SHORT-CHAIN DEHYDROGENASE/REDUCTASE SDR"/>
    <property type="match status" value="1"/>
</dbReference>